<evidence type="ECO:0000313" key="3">
    <source>
        <dbReference type="EMBL" id="CAA9999790.1"/>
    </source>
</evidence>
<evidence type="ECO:0000256" key="2">
    <source>
        <dbReference type="SAM" id="MobiDB-lite"/>
    </source>
</evidence>
<dbReference type="OrthoDB" id="5583482at2759"/>
<sequence length="256" mass="28807">MTLLAVHPEPSAEEETLSDVKQDFPSGPSGVAEGETMENLESQIDSREPHNQENLPHGTLSNQDILVDLTPDTSSLSNSPPVDHSLINMITTLDTPLIDRLLDNVSNEISNGNDLVLPIVSTSEIKNHSEHDCLLHPNHLSTMDRLQASKNTIASLHETIERLFCNFQNAEVSNAYKEIDKLKEEVNSRDIKIKWTQSKLKSEMDEHKVLSLEQERLVVAKSLNKLHEERDELLRKVAELTLELEGSTQLQIQLKE</sequence>
<keyword evidence="4" id="KW-1185">Reference proteome</keyword>
<protein>
    <submittedName>
        <fullName evidence="3">Uncharacterized protein</fullName>
    </submittedName>
</protein>
<reference evidence="3 4" key="1">
    <citation type="submission" date="2020-02" db="EMBL/GenBank/DDBJ databases">
        <authorList>
            <person name="Ferguson B K."/>
        </authorList>
    </citation>
    <scope>NUCLEOTIDE SEQUENCE [LARGE SCALE GENOMIC DNA]</scope>
</reference>
<keyword evidence="1" id="KW-0175">Coiled coil</keyword>
<dbReference type="Proteomes" id="UP000479000">
    <property type="component" value="Unassembled WGS sequence"/>
</dbReference>
<dbReference type="EMBL" id="CADCXU010009051">
    <property type="protein sequence ID" value="CAA9999790.1"/>
    <property type="molecule type" value="Genomic_DNA"/>
</dbReference>
<name>A0A6H5GCD9_9HEMI</name>
<accession>A0A6H5GCD9</accession>
<feature type="region of interest" description="Disordered" evidence="2">
    <location>
        <begin position="1"/>
        <end position="60"/>
    </location>
</feature>
<proteinExistence type="predicted"/>
<organism evidence="3 4">
    <name type="scientific">Nesidiocoris tenuis</name>
    <dbReference type="NCBI Taxonomy" id="355587"/>
    <lineage>
        <taxon>Eukaryota</taxon>
        <taxon>Metazoa</taxon>
        <taxon>Ecdysozoa</taxon>
        <taxon>Arthropoda</taxon>
        <taxon>Hexapoda</taxon>
        <taxon>Insecta</taxon>
        <taxon>Pterygota</taxon>
        <taxon>Neoptera</taxon>
        <taxon>Paraneoptera</taxon>
        <taxon>Hemiptera</taxon>
        <taxon>Heteroptera</taxon>
        <taxon>Panheteroptera</taxon>
        <taxon>Cimicomorpha</taxon>
        <taxon>Miridae</taxon>
        <taxon>Dicyphina</taxon>
        <taxon>Nesidiocoris</taxon>
    </lineage>
</organism>
<gene>
    <name evidence="3" type="ORF">NTEN_LOCUS6042</name>
</gene>
<evidence type="ECO:0000313" key="4">
    <source>
        <dbReference type="Proteomes" id="UP000479000"/>
    </source>
</evidence>
<dbReference type="AlphaFoldDB" id="A0A6H5GCD9"/>
<feature type="coiled-coil region" evidence="1">
    <location>
        <begin position="223"/>
        <end position="250"/>
    </location>
</feature>
<evidence type="ECO:0000256" key="1">
    <source>
        <dbReference type="SAM" id="Coils"/>
    </source>
</evidence>